<evidence type="ECO:0000313" key="4">
    <source>
        <dbReference type="Proteomes" id="UP000240880"/>
    </source>
</evidence>
<dbReference type="InterPro" id="IPR000387">
    <property type="entry name" value="Tyr_Pase_dom"/>
</dbReference>
<comment type="caution">
    <text evidence="3">The sequence shown here is derived from an EMBL/GenBank/DDBJ whole genome shotgun (WGS) entry which is preliminary data.</text>
</comment>
<dbReference type="GO" id="GO:0005737">
    <property type="term" value="C:cytoplasm"/>
    <property type="evidence" value="ECO:0007669"/>
    <property type="project" value="TreeGrafter"/>
</dbReference>
<dbReference type="SUPFAM" id="SSF52799">
    <property type="entry name" value="(Phosphotyrosine protein) phosphatases II"/>
    <property type="match status" value="1"/>
</dbReference>
<dbReference type="InterPro" id="IPR000340">
    <property type="entry name" value="Dual-sp_phosphatase_cat-dom"/>
</dbReference>
<reference evidence="3 4" key="1">
    <citation type="submission" date="2017-04" db="EMBL/GenBank/DDBJ databases">
        <title>Novel microbial lineages endemic to geothermal iron-oxide mats fill important gaps in the evolutionary history of Archaea.</title>
        <authorList>
            <person name="Jay Z.J."/>
            <person name="Beam J.P."/>
            <person name="Dlakic M."/>
            <person name="Rusch D.B."/>
            <person name="Kozubal M.A."/>
            <person name="Inskeep W.P."/>
        </authorList>
    </citation>
    <scope>NUCLEOTIDE SEQUENCE [LARGE SCALE GENOMIC DNA]</scope>
    <source>
        <strain evidence="3">OSP_D</strain>
    </source>
</reference>
<dbReference type="GO" id="GO:0008579">
    <property type="term" value="F:JUN kinase phosphatase activity"/>
    <property type="evidence" value="ECO:0007669"/>
    <property type="project" value="TreeGrafter"/>
</dbReference>
<gene>
    <name evidence="3" type="ORF">B9Q01_10065</name>
</gene>
<evidence type="ECO:0000313" key="3">
    <source>
        <dbReference type="EMBL" id="PSN81801.1"/>
    </source>
</evidence>
<accession>A0A2R6A5Z2</accession>
<dbReference type="Proteomes" id="UP000240880">
    <property type="component" value="Unassembled WGS sequence"/>
</dbReference>
<sequence>MDIDAQLYRFLSIVTGKHSFDWVTQNLAIGSSDVSKDKLKKEGITAVLSVGAKLDCADFECKYLDVLDKHAPNEKELLDALSWIKQKIKQGKKVFVHCHAGMGRSVTVVTAYLILEGFSLKEALEYLKSVHPQSSPTKEQLEFLEKFYENLKR</sequence>
<name>A0A2R6A5Z2_9ARCH</name>
<dbReference type="SMART" id="SM00404">
    <property type="entry name" value="PTPc_motif"/>
    <property type="match status" value="1"/>
</dbReference>
<dbReference type="FunFam" id="3.90.190.10:FF:000157">
    <property type="entry name" value="Protein-tyrosine phosphatase"/>
    <property type="match status" value="1"/>
</dbReference>
<dbReference type="PROSITE" id="PS50056">
    <property type="entry name" value="TYR_PHOSPHATASE_2"/>
    <property type="match status" value="1"/>
</dbReference>
<dbReference type="CDD" id="cd14498">
    <property type="entry name" value="DSP"/>
    <property type="match status" value="1"/>
</dbReference>
<evidence type="ECO:0000259" key="1">
    <source>
        <dbReference type="PROSITE" id="PS50054"/>
    </source>
</evidence>
<dbReference type="AlphaFoldDB" id="A0A2R6A5Z2"/>
<dbReference type="InterPro" id="IPR020422">
    <property type="entry name" value="TYR_PHOSPHATASE_DUAL_dom"/>
</dbReference>
<proteinExistence type="predicted"/>
<protein>
    <submittedName>
        <fullName evidence="3">Uncharacterized protein</fullName>
    </submittedName>
</protein>
<feature type="domain" description="Tyrosine specific protein phosphatases" evidence="2">
    <location>
        <begin position="75"/>
        <end position="142"/>
    </location>
</feature>
<organism evidence="3 4">
    <name type="scientific">Candidatus Marsarchaeota G1 archaeon OSP_D</name>
    <dbReference type="NCBI Taxonomy" id="1978155"/>
    <lineage>
        <taxon>Archaea</taxon>
        <taxon>Candidatus Marsarchaeota</taxon>
        <taxon>Candidatus Marsarchaeota group 1</taxon>
    </lineage>
</organism>
<dbReference type="PANTHER" id="PTHR46377:SF1">
    <property type="entry name" value="DUAL SPECIFICITY PROTEIN PHOSPHATASE 19"/>
    <property type="match status" value="1"/>
</dbReference>
<evidence type="ECO:0000259" key="2">
    <source>
        <dbReference type="PROSITE" id="PS50056"/>
    </source>
</evidence>
<dbReference type="InterPro" id="IPR029021">
    <property type="entry name" value="Prot-tyrosine_phosphatase-like"/>
</dbReference>
<dbReference type="SMART" id="SM00195">
    <property type="entry name" value="DSPc"/>
    <property type="match status" value="1"/>
</dbReference>
<dbReference type="EMBL" id="NEXC01000148">
    <property type="protein sequence ID" value="PSN81801.1"/>
    <property type="molecule type" value="Genomic_DNA"/>
</dbReference>
<dbReference type="PROSITE" id="PS50054">
    <property type="entry name" value="TYR_PHOSPHATASE_DUAL"/>
    <property type="match status" value="1"/>
</dbReference>
<feature type="domain" description="Tyrosine-protein phosphatase" evidence="1">
    <location>
        <begin position="19"/>
        <end position="153"/>
    </location>
</feature>
<dbReference type="Pfam" id="PF00782">
    <property type="entry name" value="DSPc"/>
    <property type="match status" value="1"/>
</dbReference>
<dbReference type="Gene3D" id="3.90.190.10">
    <property type="entry name" value="Protein tyrosine phosphatase superfamily"/>
    <property type="match status" value="1"/>
</dbReference>
<dbReference type="PANTHER" id="PTHR46377">
    <property type="entry name" value="DUAL SPECIFICITY PROTEIN PHOSPHATASE 19"/>
    <property type="match status" value="1"/>
</dbReference>
<dbReference type="InterPro" id="IPR003595">
    <property type="entry name" value="Tyr_Pase_cat"/>
</dbReference>